<dbReference type="OrthoDB" id="10054765at2759"/>
<dbReference type="SUPFAM" id="SSF50494">
    <property type="entry name" value="Trypsin-like serine proteases"/>
    <property type="match status" value="1"/>
</dbReference>
<dbReference type="EMBL" id="JAACJK010000057">
    <property type="protein sequence ID" value="KAF5337395.1"/>
    <property type="molecule type" value="Genomic_DNA"/>
</dbReference>
<gene>
    <name evidence="1" type="ORF">D9611_003254</name>
</gene>
<evidence type="ECO:0000313" key="1">
    <source>
        <dbReference type="EMBL" id="KAF5337395.1"/>
    </source>
</evidence>
<evidence type="ECO:0000313" key="2">
    <source>
        <dbReference type="Proteomes" id="UP000541558"/>
    </source>
</evidence>
<protein>
    <submittedName>
        <fullName evidence="1">Uncharacterized protein</fullName>
    </submittedName>
</protein>
<accession>A0A8H5C8V5</accession>
<dbReference type="Pfam" id="PF13365">
    <property type="entry name" value="Trypsin_2"/>
    <property type="match status" value="1"/>
</dbReference>
<sequence length="352" mass="38236">MLVSRCSTGIQFSRTAARFRLLATVSPSFIPTRQPPPPPTPVVPDKPEPSYIDSQILKKLDGQPQTGPSLSDIIGHYIDQTGNVLDVVLPYESLPSPERRIKFEDTVSSKEIVTVAHCVKNGEDHRIGLSSGFAVNAPALRKGEKLIVTCAHTLEQIRASSLLIPKEFPPPDTSHHPLTGTFICIGLQNSMKIYPATEIVSSLPRSDVILISCELPEGALKTLPLSPYPLHAGAPIRAHFVSHKKPSDDQGWSPWIGDTWARWAKGNVLGYRDFSGRETKPGTYDSLSHMLFTPSPTGGSSGGPIVDEETGAVVGMMLGSRMDDHVQGARGWGIPSETIYEMFTLPGLESKK</sequence>
<keyword evidence="2" id="KW-1185">Reference proteome</keyword>
<dbReference type="AlphaFoldDB" id="A0A8H5C8V5"/>
<name>A0A8H5C8V5_9AGAR</name>
<reference evidence="1 2" key="1">
    <citation type="journal article" date="2020" name="ISME J.">
        <title>Uncovering the hidden diversity of litter-decomposition mechanisms in mushroom-forming fungi.</title>
        <authorList>
            <person name="Floudas D."/>
            <person name="Bentzer J."/>
            <person name="Ahren D."/>
            <person name="Johansson T."/>
            <person name="Persson P."/>
            <person name="Tunlid A."/>
        </authorList>
    </citation>
    <scope>NUCLEOTIDE SEQUENCE [LARGE SCALE GENOMIC DNA]</scope>
    <source>
        <strain evidence="1 2">CBS 175.51</strain>
    </source>
</reference>
<organism evidence="1 2">
    <name type="scientific">Ephemerocybe angulata</name>
    <dbReference type="NCBI Taxonomy" id="980116"/>
    <lineage>
        <taxon>Eukaryota</taxon>
        <taxon>Fungi</taxon>
        <taxon>Dikarya</taxon>
        <taxon>Basidiomycota</taxon>
        <taxon>Agaricomycotina</taxon>
        <taxon>Agaricomycetes</taxon>
        <taxon>Agaricomycetidae</taxon>
        <taxon>Agaricales</taxon>
        <taxon>Agaricineae</taxon>
        <taxon>Psathyrellaceae</taxon>
        <taxon>Ephemerocybe</taxon>
    </lineage>
</organism>
<dbReference type="InterPro" id="IPR009003">
    <property type="entry name" value="Peptidase_S1_PA"/>
</dbReference>
<comment type="caution">
    <text evidence="1">The sequence shown here is derived from an EMBL/GenBank/DDBJ whole genome shotgun (WGS) entry which is preliminary data.</text>
</comment>
<dbReference type="Proteomes" id="UP000541558">
    <property type="component" value="Unassembled WGS sequence"/>
</dbReference>
<proteinExistence type="predicted"/>